<dbReference type="Proteomes" id="UP000232638">
    <property type="component" value="Chromosome"/>
</dbReference>
<evidence type="ECO:0000313" key="2">
    <source>
        <dbReference type="EMBL" id="AUB80305.1"/>
    </source>
</evidence>
<dbReference type="RefSeq" id="WP_100918107.1">
    <property type="nucleotide sequence ID" value="NZ_CP020370.1"/>
</dbReference>
<protein>
    <recommendedName>
        <fullName evidence="1">NAD-dependent epimerase/dehydratase domain-containing protein</fullName>
    </recommendedName>
</protein>
<dbReference type="OrthoDB" id="7941246at2"/>
<organism evidence="2 3">
    <name type="scientific">Candidatus Thiodictyon syntrophicum</name>
    <dbReference type="NCBI Taxonomy" id="1166950"/>
    <lineage>
        <taxon>Bacteria</taxon>
        <taxon>Pseudomonadati</taxon>
        <taxon>Pseudomonadota</taxon>
        <taxon>Gammaproteobacteria</taxon>
        <taxon>Chromatiales</taxon>
        <taxon>Chromatiaceae</taxon>
        <taxon>Thiodictyon</taxon>
    </lineage>
</organism>
<evidence type="ECO:0000259" key="1">
    <source>
        <dbReference type="Pfam" id="PF01370"/>
    </source>
</evidence>
<keyword evidence="3" id="KW-1185">Reference proteome</keyword>
<feature type="domain" description="NAD-dependent epimerase/dehydratase" evidence="1">
    <location>
        <begin position="3"/>
        <end position="213"/>
    </location>
</feature>
<dbReference type="SUPFAM" id="SSF51735">
    <property type="entry name" value="NAD(P)-binding Rossmann-fold domains"/>
    <property type="match status" value="1"/>
</dbReference>
<dbReference type="Gene3D" id="3.40.50.720">
    <property type="entry name" value="NAD(P)-binding Rossmann-like Domain"/>
    <property type="match status" value="1"/>
</dbReference>
<dbReference type="Pfam" id="PF01370">
    <property type="entry name" value="Epimerase"/>
    <property type="match status" value="1"/>
</dbReference>
<dbReference type="InterPro" id="IPR036291">
    <property type="entry name" value="NAD(P)-bd_dom_sf"/>
</dbReference>
<reference evidence="2 3" key="1">
    <citation type="submission" date="2017-03" db="EMBL/GenBank/DDBJ databases">
        <title>Complete genome sequence of Candidatus 'Thiodictyon syntrophicum' sp. nov. strain Cad16T, a photolithoautotroph purple sulfur bacterium isolated from an alpine meromictic lake.</title>
        <authorList>
            <person name="Luedin S.M."/>
            <person name="Pothier J.F."/>
            <person name="Danza F."/>
            <person name="Storelli N."/>
            <person name="Wittwer M."/>
            <person name="Tonolla M."/>
        </authorList>
    </citation>
    <scope>NUCLEOTIDE SEQUENCE [LARGE SCALE GENOMIC DNA]</scope>
    <source>
        <strain evidence="2 3">Cad16T</strain>
    </source>
</reference>
<sequence>MKILVIGGTGVVSHLMVARWLDLECRVTILTDGRGTFPVDNRIVRHVICDRNSVSDLSVAVRDGTFWDLVVDTVCFSANQALSLLNATRDICGARVLLGTSLVYDCDQASPISEKFGVIAKALRNDYVRGKVRAESAYLEFDQAHGGNLILRAPHILGQGSLVGALPLHNRDAFLLKRILDRKPLVLVNSGQVRFSYVCPEDLAEVCLHWARLGEKSNVVANCAASEVLDGVSYYERLAAILGREVLIESIPREIICHSNWGWQATACDRILDTTLLNQWVPNIQFTPFQSIAENAVHWLEREDRTGTESEYQKYGALLDEIARGSWKRIGNIEHLLASLRLVVPTSNVDIRMNR</sequence>
<dbReference type="AlphaFoldDB" id="A0A2K8U441"/>
<dbReference type="EMBL" id="CP020370">
    <property type="protein sequence ID" value="AUB80305.1"/>
    <property type="molecule type" value="Genomic_DNA"/>
</dbReference>
<gene>
    <name evidence="2" type="ORF">THSYN_04610</name>
</gene>
<dbReference type="KEGG" id="tsy:THSYN_04610"/>
<accession>A0A2K8U441</accession>
<evidence type="ECO:0000313" key="3">
    <source>
        <dbReference type="Proteomes" id="UP000232638"/>
    </source>
</evidence>
<name>A0A2K8U441_9GAMM</name>
<dbReference type="InterPro" id="IPR001509">
    <property type="entry name" value="Epimerase_deHydtase"/>
</dbReference>
<proteinExistence type="predicted"/>